<evidence type="ECO:0000256" key="1">
    <source>
        <dbReference type="ARBA" id="ARBA00023002"/>
    </source>
</evidence>
<dbReference type="InterPro" id="IPR016163">
    <property type="entry name" value="Ald_DH_C"/>
</dbReference>
<dbReference type="Gene3D" id="3.40.309.10">
    <property type="entry name" value="Aldehyde Dehydrogenase, Chain A, domain 2"/>
    <property type="match status" value="1"/>
</dbReference>
<dbReference type="GO" id="GO:0016620">
    <property type="term" value="F:oxidoreductase activity, acting on the aldehyde or oxo group of donors, NAD or NADP as acceptor"/>
    <property type="evidence" value="ECO:0007669"/>
    <property type="project" value="InterPro"/>
</dbReference>
<evidence type="ECO:0000259" key="2">
    <source>
        <dbReference type="Pfam" id="PF00171"/>
    </source>
</evidence>
<feature type="domain" description="Aldehyde dehydrogenase" evidence="2">
    <location>
        <begin position="6"/>
        <end position="448"/>
    </location>
</feature>
<dbReference type="InterPro" id="IPR016162">
    <property type="entry name" value="Ald_DH_N"/>
</dbReference>
<dbReference type="InterPro" id="IPR044151">
    <property type="entry name" value="ALDH_KGSADH"/>
</dbReference>
<name>A0A4S8QC08_9ACTN</name>
<evidence type="ECO:0000313" key="3">
    <source>
        <dbReference type="EMBL" id="THV41820.1"/>
    </source>
</evidence>
<reference evidence="4" key="1">
    <citation type="submission" date="2019-04" db="EMBL/GenBank/DDBJ databases">
        <title>Nocardioides xinjiangensis sp. nov.</title>
        <authorList>
            <person name="Liu S."/>
        </authorList>
    </citation>
    <scope>NUCLEOTIDE SEQUENCE [LARGE SCALE GENOMIC DNA]</scope>
    <source>
        <strain evidence="4">18</strain>
    </source>
</reference>
<dbReference type="AlphaFoldDB" id="A0A4S8QC08"/>
<dbReference type="InterPro" id="IPR016161">
    <property type="entry name" value="Ald_DH/histidinol_DH"/>
</dbReference>
<dbReference type="SUPFAM" id="SSF53720">
    <property type="entry name" value="ALDH-like"/>
    <property type="match status" value="1"/>
</dbReference>
<evidence type="ECO:0000313" key="4">
    <source>
        <dbReference type="Proteomes" id="UP000308760"/>
    </source>
</evidence>
<organism evidence="3 4">
    <name type="scientific">Glycomyces buryatensis</name>
    <dbReference type="NCBI Taxonomy" id="2570927"/>
    <lineage>
        <taxon>Bacteria</taxon>
        <taxon>Bacillati</taxon>
        <taxon>Actinomycetota</taxon>
        <taxon>Actinomycetes</taxon>
        <taxon>Glycomycetales</taxon>
        <taxon>Glycomycetaceae</taxon>
        <taxon>Glycomyces</taxon>
    </lineage>
</organism>
<dbReference type="EMBL" id="STGY01000039">
    <property type="protein sequence ID" value="THV41820.1"/>
    <property type="molecule type" value="Genomic_DNA"/>
</dbReference>
<keyword evidence="4" id="KW-1185">Reference proteome</keyword>
<dbReference type="InterPro" id="IPR050740">
    <property type="entry name" value="Aldehyde_DH_Superfamily"/>
</dbReference>
<dbReference type="PANTHER" id="PTHR43353:SF3">
    <property type="entry name" value="ALDEHYDE DEHYDROGENASE-RELATED"/>
    <property type="match status" value="1"/>
</dbReference>
<dbReference type="OrthoDB" id="9770537at2"/>
<dbReference type="PANTHER" id="PTHR43353">
    <property type="entry name" value="SUCCINATE-SEMIALDEHYDE DEHYDROGENASE, MITOCHONDRIAL"/>
    <property type="match status" value="1"/>
</dbReference>
<accession>A0A4S8QC08</accession>
<dbReference type="RefSeq" id="WP_136534334.1">
    <property type="nucleotide sequence ID" value="NZ_STGY01000039.1"/>
</dbReference>
<dbReference type="Gene3D" id="3.40.605.10">
    <property type="entry name" value="Aldehyde Dehydrogenase, Chain A, domain 1"/>
    <property type="match status" value="1"/>
</dbReference>
<sequence>MSAETSIDPRTGAPYGVAFAPTTSAEVARIAAAAAEAAGPFEAAGRGFRAGLLRAIGDALEDAREQIVTVADRETGLGEKRLGGELTRTVYQARLFADVLDEGSYLEAAIDHAGPTPMGPGPDLRRMLVPIGPVAVFGAGNFPLAFAVPGGDTVSALAAGSPVVIKAHPSHPATSRLTFDLMARAAAAFGAPQGILSLVSGLQAGADLVADPRIRAVAFTGSLRGGKALLEIINARPEPIPFYGELSSLNPVVVTEAAAATRGDAIAAGLVGSFTASGGQLCTKPGLVFVPAGEAGDALVAAAVAATGDVAAPWALGENIGAAYDGIASGLASRPGVKVIAEGGPVPGEGFAMRARLLTARAADLSEADTEECFGPLAIIARYDGEADLRSALDRLPASLTGTLHCEDDEDDLAVELTEALRAKAGRVLYNGFPTGVLVSWAQTHGGPWPSTNTAHTSVGTTAIRRFLRPVTWQDAPEAVLPAELQDGDAGIPRRIDGRLMLP</sequence>
<dbReference type="Pfam" id="PF00171">
    <property type="entry name" value="Aldedh"/>
    <property type="match status" value="1"/>
</dbReference>
<comment type="caution">
    <text evidence="3">The sequence shown here is derived from an EMBL/GenBank/DDBJ whole genome shotgun (WGS) entry which is preliminary data.</text>
</comment>
<reference evidence="3 4" key="2">
    <citation type="submission" date="2019-05" db="EMBL/GenBank/DDBJ databases">
        <title>Glycomyces buryatensis sp. nov.</title>
        <authorList>
            <person name="Nikitina E."/>
        </authorList>
    </citation>
    <scope>NUCLEOTIDE SEQUENCE [LARGE SCALE GENOMIC DNA]</scope>
    <source>
        <strain evidence="3 4">18</strain>
    </source>
</reference>
<dbReference type="InterPro" id="IPR015590">
    <property type="entry name" value="Aldehyde_DH_dom"/>
</dbReference>
<dbReference type="Proteomes" id="UP000308760">
    <property type="component" value="Unassembled WGS sequence"/>
</dbReference>
<gene>
    <name evidence="3" type="ORF">FAB82_09645</name>
</gene>
<protein>
    <submittedName>
        <fullName evidence="3">Aldehyde dehydrogenase (NADP(+))</fullName>
    </submittedName>
</protein>
<dbReference type="CDD" id="cd07129">
    <property type="entry name" value="ALDH_KGSADH"/>
    <property type="match status" value="1"/>
</dbReference>
<proteinExistence type="predicted"/>
<keyword evidence="1" id="KW-0560">Oxidoreductase</keyword>